<evidence type="ECO:0000256" key="1">
    <source>
        <dbReference type="SAM" id="MobiDB-lite"/>
    </source>
</evidence>
<dbReference type="PANTHER" id="PTHR33052">
    <property type="entry name" value="DUF4228 DOMAIN PROTEIN-RELATED"/>
    <property type="match status" value="1"/>
</dbReference>
<sequence>MLHKFLNVHKLKPFSKRVPAPAKHALAQPEDSGNSILKVVHAGGNVERYYMAIPAAKILEKYPSFLLARPEVFTRPWDSVVKPDVILTPGEKVFLVPRRTVWKLRRKIRRPNKDFSINSFMSQSSVDVSTETLAQRRHIGSAVVYASESDTSICNSTSRKKSDGKNHATFCGIKKHVTFAGLDVKHKLEKTHSEIEQDSSESSSSLQSQRRRRRVRIVTWQPTLIAITETHGNDLMKY</sequence>
<organism evidence="2 3">
    <name type="scientific">Rubus argutus</name>
    <name type="common">Southern blackberry</name>
    <dbReference type="NCBI Taxonomy" id="59490"/>
    <lineage>
        <taxon>Eukaryota</taxon>
        <taxon>Viridiplantae</taxon>
        <taxon>Streptophyta</taxon>
        <taxon>Embryophyta</taxon>
        <taxon>Tracheophyta</taxon>
        <taxon>Spermatophyta</taxon>
        <taxon>Magnoliopsida</taxon>
        <taxon>eudicotyledons</taxon>
        <taxon>Gunneridae</taxon>
        <taxon>Pentapetalae</taxon>
        <taxon>rosids</taxon>
        <taxon>fabids</taxon>
        <taxon>Rosales</taxon>
        <taxon>Rosaceae</taxon>
        <taxon>Rosoideae</taxon>
        <taxon>Rosoideae incertae sedis</taxon>
        <taxon>Rubus</taxon>
    </lineage>
</organism>
<proteinExistence type="predicted"/>
<evidence type="ECO:0000313" key="2">
    <source>
        <dbReference type="EMBL" id="KAK9924317.1"/>
    </source>
</evidence>
<reference evidence="2 3" key="1">
    <citation type="journal article" date="2023" name="G3 (Bethesda)">
        <title>A chromosome-length genome assembly and annotation of blackberry (Rubus argutus, cv. 'Hillquist').</title>
        <authorList>
            <person name="Bruna T."/>
            <person name="Aryal R."/>
            <person name="Dudchenko O."/>
            <person name="Sargent D.J."/>
            <person name="Mead D."/>
            <person name="Buti M."/>
            <person name="Cavallini A."/>
            <person name="Hytonen T."/>
            <person name="Andres J."/>
            <person name="Pham M."/>
            <person name="Weisz D."/>
            <person name="Mascagni F."/>
            <person name="Usai G."/>
            <person name="Natali L."/>
            <person name="Bassil N."/>
            <person name="Fernandez G.E."/>
            <person name="Lomsadze A."/>
            <person name="Armour M."/>
            <person name="Olukolu B."/>
            <person name="Poorten T."/>
            <person name="Britton C."/>
            <person name="Davik J."/>
            <person name="Ashrafi H."/>
            <person name="Aiden E.L."/>
            <person name="Borodovsky M."/>
            <person name="Worthington M."/>
        </authorList>
    </citation>
    <scope>NUCLEOTIDE SEQUENCE [LARGE SCALE GENOMIC DNA]</scope>
    <source>
        <strain evidence="2">PI 553951</strain>
    </source>
</reference>
<evidence type="ECO:0000313" key="3">
    <source>
        <dbReference type="Proteomes" id="UP001457282"/>
    </source>
</evidence>
<comment type="caution">
    <text evidence="2">The sequence shown here is derived from an EMBL/GenBank/DDBJ whole genome shotgun (WGS) entry which is preliminary data.</text>
</comment>
<gene>
    <name evidence="2" type="ORF">M0R45_032695</name>
</gene>
<dbReference type="Pfam" id="PF14009">
    <property type="entry name" value="PADRE"/>
    <property type="match status" value="1"/>
</dbReference>
<dbReference type="InterPro" id="IPR025322">
    <property type="entry name" value="PADRE_dom"/>
</dbReference>
<feature type="region of interest" description="Disordered" evidence="1">
    <location>
        <begin position="191"/>
        <end position="212"/>
    </location>
</feature>
<accession>A0AAW1WLV9</accession>
<dbReference type="Proteomes" id="UP001457282">
    <property type="component" value="Unassembled WGS sequence"/>
</dbReference>
<dbReference type="AlphaFoldDB" id="A0AAW1WLV9"/>
<name>A0AAW1WLV9_RUBAR</name>
<keyword evidence="3" id="KW-1185">Reference proteome</keyword>
<protein>
    <submittedName>
        <fullName evidence="2">Uncharacterized protein</fullName>
    </submittedName>
</protein>
<dbReference type="EMBL" id="JBEDUW010000006">
    <property type="protein sequence ID" value="KAK9924317.1"/>
    <property type="molecule type" value="Genomic_DNA"/>
</dbReference>